<dbReference type="InterPro" id="IPR001680">
    <property type="entry name" value="WD40_rpt"/>
</dbReference>
<gene>
    <name evidence="4" type="ORF">CWI37_0122p0030</name>
</gene>
<feature type="repeat" description="WD" evidence="3">
    <location>
        <begin position="61"/>
        <end position="102"/>
    </location>
</feature>
<dbReference type="InterPro" id="IPR036322">
    <property type="entry name" value="WD40_repeat_dom_sf"/>
</dbReference>
<protein>
    <submittedName>
        <fullName evidence="4">WD40 domain-containing protein</fullName>
    </submittedName>
</protein>
<dbReference type="Pfam" id="PF00400">
    <property type="entry name" value="WD40"/>
    <property type="match status" value="5"/>
</dbReference>
<comment type="caution">
    <text evidence="4">The sequence shown here is derived from an EMBL/GenBank/DDBJ whole genome shotgun (WGS) entry which is preliminary data.</text>
</comment>
<proteinExistence type="predicted"/>
<dbReference type="AlphaFoldDB" id="A0A4Q9L9Y5"/>
<evidence type="ECO:0000313" key="4">
    <source>
        <dbReference type="EMBL" id="TBU04538.1"/>
    </source>
</evidence>
<reference evidence="4 5" key="1">
    <citation type="submission" date="2017-12" db="EMBL/GenBank/DDBJ databases">
        <authorList>
            <person name="Pombert J.-F."/>
            <person name="Haag K.L."/>
            <person name="Ebert D."/>
        </authorList>
    </citation>
    <scope>NUCLEOTIDE SEQUENCE [LARGE SCALE GENOMIC DNA]</scope>
    <source>
        <strain evidence="4">FI-OER-3-3</strain>
    </source>
</reference>
<organism evidence="4 5">
    <name type="scientific">Hamiltosporidium tvaerminnensis</name>
    <dbReference type="NCBI Taxonomy" id="1176355"/>
    <lineage>
        <taxon>Eukaryota</taxon>
        <taxon>Fungi</taxon>
        <taxon>Fungi incertae sedis</taxon>
        <taxon>Microsporidia</taxon>
        <taxon>Dubosqiidae</taxon>
        <taxon>Hamiltosporidium</taxon>
    </lineage>
</organism>
<dbReference type="EMBL" id="PITJ01000122">
    <property type="protein sequence ID" value="TBU04538.1"/>
    <property type="molecule type" value="Genomic_DNA"/>
</dbReference>
<dbReference type="PANTHER" id="PTHR44019">
    <property type="entry name" value="WD REPEAT-CONTAINING PROTEIN 55"/>
    <property type="match status" value="1"/>
</dbReference>
<dbReference type="PRINTS" id="PR00320">
    <property type="entry name" value="GPROTEINBRPT"/>
</dbReference>
<dbReference type="InterPro" id="IPR015943">
    <property type="entry name" value="WD40/YVTN_repeat-like_dom_sf"/>
</dbReference>
<feature type="repeat" description="WD" evidence="3">
    <location>
        <begin position="102"/>
        <end position="136"/>
    </location>
</feature>
<dbReference type="PROSITE" id="PS50294">
    <property type="entry name" value="WD_REPEATS_REGION"/>
    <property type="match status" value="2"/>
</dbReference>
<dbReference type="InterPro" id="IPR050505">
    <property type="entry name" value="WDR55/POC1"/>
</dbReference>
<sequence>MNTATLKEIGTLDCHKNMVTCLKINEEGPQERLFSSSRDKKAYMWTLERTTEGIGKVMKEYDQHNFYVNSIVTNKTGDKLITACADSVVRIFDVETKDMKYLKGHSGDILCVAINSNDNKIVTGSMDKTICLWNTEGALVRRFGSGITNSQKGWITCIAFMPSNEDNILTGSTDGTLNVWDIETGEIIKTYINGSEIKPSYNEEKKRVPKTIKCAAAVTALSITPDGALCAYGSRDSEIFVFNLMNDGFTKIIKTDSAVTALAFALTDTILACATETEICLWDVINNNWLFKLDCSEYGKNVHCSSLVWSRNNLIAGFTNGKIIVYDCPRQ</sequence>
<evidence type="ECO:0000256" key="1">
    <source>
        <dbReference type="ARBA" id="ARBA00022574"/>
    </source>
</evidence>
<dbReference type="Proteomes" id="UP000292362">
    <property type="component" value="Unassembled WGS sequence"/>
</dbReference>
<dbReference type="PROSITE" id="PS50082">
    <property type="entry name" value="WD_REPEATS_2"/>
    <property type="match status" value="3"/>
</dbReference>
<dbReference type="PROSITE" id="PS00678">
    <property type="entry name" value="WD_REPEATS_1"/>
    <property type="match status" value="2"/>
</dbReference>
<dbReference type="Gene3D" id="2.130.10.10">
    <property type="entry name" value="YVTN repeat-like/Quinoprotein amine dehydrogenase"/>
    <property type="match status" value="2"/>
</dbReference>
<dbReference type="VEuPathDB" id="MicrosporidiaDB:CWI37_0122p0030"/>
<evidence type="ECO:0000256" key="2">
    <source>
        <dbReference type="ARBA" id="ARBA00022737"/>
    </source>
</evidence>
<evidence type="ECO:0000313" key="5">
    <source>
        <dbReference type="Proteomes" id="UP000292362"/>
    </source>
</evidence>
<keyword evidence="1 3" id="KW-0853">WD repeat</keyword>
<dbReference type="InterPro" id="IPR020472">
    <property type="entry name" value="WD40_PAC1"/>
</dbReference>
<keyword evidence="2" id="KW-0677">Repeat</keyword>
<dbReference type="SMART" id="SM00320">
    <property type="entry name" value="WD40"/>
    <property type="match status" value="7"/>
</dbReference>
<accession>A0A4Q9L9Y5</accession>
<dbReference type="InterPro" id="IPR019775">
    <property type="entry name" value="WD40_repeat_CS"/>
</dbReference>
<feature type="repeat" description="WD" evidence="3">
    <location>
        <begin position="148"/>
        <end position="190"/>
    </location>
</feature>
<evidence type="ECO:0000256" key="3">
    <source>
        <dbReference type="PROSITE-ProRule" id="PRU00221"/>
    </source>
</evidence>
<dbReference type="SUPFAM" id="SSF50978">
    <property type="entry name" value="WD40 repeat-like"/>
    <property type="match status" value="1"/>
</dbReference>
<dbReference type="PANTHER" id="PTHR44019:SF8">
    <property type="entry name" value="POC1 CENTRIOLAR PROTEIN HOMOLOG"/>
    <property type="match status" value="1"/>
</dbReference>
<name>A0A4Q9L9Y5_9MICR</name>